<keyword evidence="3" id="KW-1185">Reference proteome</keyword>
<keyword evidence="1" id="KW-0472">Membrane</keyword>
<dbReference type="Proteomes" id="UP000009223">
    <property type="component" value="Chromosome"/>
</dbReference>
<feature type="transmembrane region" description="Helical" evidence="1">
    <location>
        <begin position="50"/>
        <end position="74"/>
    </location>
</feature>
<dbReference type="eggNOG" id="COG0767">
    <property type="taxonomic scope" value="Bacteria"/>
</dbReference>
<dbReference type="STRING" id="545694.TREPR_0796"/>
<organism evidence="2 3">
    <name type="scientific">Treponema primitia (strain ATCC BAA-887 / DSM 12427 / ZAS-2)</name>
    <dbReference type="NCBI Taxonomy" id="545694"/>
    <lineage>
        <taxon>Bacteria</taxon>
        <taxon>Pseudomonadati</taxon>
        <taxon>Spirochaetota</taxon>
        <taxon>Spirochaetia</taxon>
        <taxon>Spirochaetales</taxon>
        <taxon>Treponemataceae</taxon>
        <taxon>Treponema</taxon>
    </lineage>
</organism>
<dbReference type="Pfam" id="PF02405">
    <property type="entry name" value="MlaE"/>
    <property type="match status" value="1"/>
</dbReference>
<dbReference type="KEGG" id="tpi:TREPR_0796"/>
<gene>
    <name evidence="2" type="ordered locus">TREPR_0796</name>
</gene>
<dbReference type="GO" id="GO:0043190">
    <property type="term" value="C:ATP-binding cassette (ABC) transporter complex"/>
    <property type="evidence" value="ECO:0007669"/>
    <property type="project" value="InterPro"/>
</dbReference>
<dbReference type="PANTHER" id="PTHR30188">
    <property type="entry name" value="ABC TRANSPORTER PERMEASE PROTEIN-RELATED"/>
    <property type="match status" value="1"/>
</dbReference>
<evidence type="ECO:0000313" key="3">
    <source>
        <dbReference type="Proteomes" id="UP000009223"/>
    </source>
</evidence>
<feature type="transmembrane region" description="Helical" evidence="1">
    <location>
        <begin position="193"/>
        <end position="216"/>
    </location>
</feature>
<feature type="transmembrane region" description="Helical" evidence="1">
    <location>
        <begin position="236"/>
        <end position="255"/>
    </location>
</feature>
<proteinExistence type="predicted"/>
<feature type="transmembrane region" description="Helical" evidence="1">
    <location>
        <begin position="81"/>
        <end position="104"/>
    </location>
</feature>
<dbReference type="GO" id="GO:0005548">
    <property type="term" value="F:phospholipid transporter activity"/>
    <property type="evidence" value="ECO:0007669"/>
    <property type="project" value="TreeGrafter"/>
</dbReference>
<dbReference type="PANTHER" id="PTHR30188:SF4">
    <property type="entry name" value="PROTEIN TRIGALACTOSYLDIACYLGLYCEROL 1, CHLOROPLASTIC"/>
    <property type="match status" value="1"/>
</dbReference>
<accession>F5YJ99</accession>
<dbReference type="EMBL" id="CP001843">
    <property type="protein sequence ID" value="AEF85865.1"/>
    <property type="molecule type" value="Genomic_DNA"/>
</dbReference>
<dbReference type="AlphaFoldDB" id="F5YJ99"/>
<dbReference type="HOGENOM" id="CLU_045686_3_0_12"/>
<keyword evidence="1" id="KW-0812">Transmembrane</keyword>
<evidence type="ECO:0000313" key="2">
    <source>
        <dbReference type="EMBL" id="AEF85865.1"/>
    </source>
</evidence>
<reference evidence="3" key="1">
    <citation type="submission" date="2009-12" db="EMBL/GenBank/DDBJ databases">
        <title>Complete sequence of Treponema primitia strain ZAS-2.</title>
        <authorList>
            <person name="Tetu S.G."/>
            <person name="Matson E."/>
            <person name="Ren Q."/>
            <person name="Seshadri R."/>
            <person name="Elbourne L."/>
            <person name="Hassan K.A."/>
            <person name="Durkin A."/>
            <person name="Radune D."/>
            <person name="Mohamoud Y."/>
            <person name="Shay R."/>
            <person name="Jin S."/>
            <person name="Zhang X."/>
            <person name="Lucey K."/>
            <person name="Ballor N.R."/>
            <person name="Ottesen E."/>
            <person name="Rosenthal R."/>
            <person name="Allen A."/>
            <person name="Leadbetter J.R."/>
            <person name="Paulsen I.T."/>
        </authorList>
    </citation>
    <scope>NUCLEOTIDE SEQUENCE [LARGE SCALE GENOMIC DNA]</scope>
    <source>
        <strain evidence="3">ATCC BAA-887 / DSM 12427 / ZAS-2</strain>
    </source>
</reference>
<protein>
    <submittedName>
        <fullName evidence="2">ABC transporter permease protein</fullName>
    </submittedName>
</protein>
<dbReference type="RefSeq" id="WP_015709247.1">
    <property type="nucleotide sequence ID" value="NC_015578.1"/>
</dbReference>
<sequence length="256" mass="27667">MKIRFVNLDDAFYTLGFFARTIRGIGNFVLRGGAAYKVLTLQILFTFVEALGIASLLALGIGAAVYVIGMPLLLNLSQPRLIYSLLIIIITRELGPLLAAFIIIARSATAIATEIGGMVISHEVEAYIAVGVDPIEYLAVPRFLGVTVSMFLLNIYFSVFGLAGSYGVVRIFNPLPAEYYFSSLFQALTIHDISISIIKSICFGMIIAVLAISNGFSVERASTEIPIVGLKSVGSSFAWCIIVDILLSALYYTALS</sequence>
<keyword evidence="1" id="KW-1133">Transmembrane helix</keyword>
<evidence type="ECO:0000256" key="1">
    <source>
        <dbReference type="SAM" id="Phobius"/>
    </source>
</evidence>
<feature type="transmembrane region" description="Helical" evidence="1">
    <location>
        <begin position="151"/>
        <end position="172"/>
    </location>
</feature>
<name>F5YJ99_TREPZ</name>
<reference evidence="2 3" key="2">
    <citation type="journal article" date="2011" name="ISME J.">
        <title>RNA-seq reveals cooperative metabolic interactions between two termite-gut spirochete species in co-culture.</title>
        <authorList>
            <person name="Rosenthal A.Z."/>
            <person name="Matson E.G."/>
            <person name="Eldar A."/>
            <person name="Leadbetter J.R."/>
        </authorList>
    </citation>
    <scope>NUCLEOTIDE SEQUENCE [LARGE SCALE GENOMIC DNA]</scope>
    <source>
        <strain evidence="3">ATCC BAA-887 / DSM 12427 / ZAS-2</strain>
    </source>
</reference>
<dbReference type="InterPro" id="IPR030802">
    <property type="entry name" value="Permease_MalE"/>
</dbReference>